<name>A0A0C9WPB1_9AGAR</name>
<dbReference type="AlphaFoldDB" id="A0A0C9WPB1"/>
<protein>
    <submittedName>
        <fullName evidence="1">Uncharacterized protein</fullName>
    </submittedName>
</protein>
<accession>A0A0C9WPB1</accession>
<feature type="non-terminal residue" evidence="1">
    <location>
        <position position="1"/>
    </location>
</feature>
<dbReference type="HOGENOM" id="CLU_3055988_0_0_1"/>
<feature type="non-terminal residue" evidence="1">
    <location>
        <position position="63"/>
    </location>
</feature>
<dbReference type="Proteomes" id="UP000054477">
    <property type="component" value="Unassembled WGS sequence"/>
</dbReference>
<sequence length="63" mass="7350">RLNWLLCSLQGQERPEVCVAAFQRYCAFFVWWAGSLGKDQRDERCAFPRSRDIAHFLFGGQLV</sequence>
<keyword evidence="2" id="KW-1185">Reference proteome</keyword>
<dbReference type="EMBL" id="KN838639">
    <property type="protein sequence ID" value="KIJ99779.1"/>
    <property type="molecule type" value="Genomic_DNA"/>
</dbReference>
<evidence type="ECO:0000313" key="2">
    <source>
        <dbReference type="Proteomes" id="UP000054477"/>
    </source>
</evidence>
<evidence type="ECO:0000313" key="1">
    <source>
        <dbReference type="EMBL" id="KIJ99779.1"/>
    </source>
</evidence>
<gene>
    <name evidence="1" type="ORF">K443DRAFT_101563</name>
</gene>
<proteinExistence type="predicted"/>
<organism evidence="1 2">
    <name type="scientific">Laccaria amethystina LaAM-08-1</name>
    <dbReference type="NCBI Taxonomy" id="1095629"/>
    <lineage>
        <taxon>Eukaryota</taxon>
        <taxon>Fungi</taxon>
        <taxon>Dikarya</taxon>
        <taxon>Basidiomycota</taxon>
        <taxon>Agaricomycotina</taxon>
        <taxon>Agaricomycetes</taxon>
        <taxon>Agaricomycetidae</taxon>
        <taxon>Agaricales</taxon>
        <taxon>Agaricineae</taxon>
        <taxon>Hydnangiaceae</taxon>
        <taxon>Laccaria</taxon>
    </lineage>
</organism>
<reference evidence="2" key="2">
    <citation type="submission" date="2015-01" db="EMBL/GenBank/DDBJ databases">
        <title>Evolutionary Origins and Diversification of the Mycorrhizal Mutualists.</title>
        <authorList>
            <consortium name="DOE Joint Genome Institute"/>
            <consortium name="Mycorrhizal Genomics Consortium"/>
            <person name="Kohler A."/>
            <person name="Kuo A."/>
            <person name="Nagy L.G."/>
            <person name="Floudas D."/>
            <person name="Copeland A."/>
            <person name="Barry K.W."/>
            <person name="Cichocki N."/>
            <person name="Veneault-Fourrey C."/>
            <person name="LaButti K."/>
            <person name="Lindquist E.A."/>
            <person name="Lipzen A."/>
            <person name="Lundell T."/>
            <person name="Morin E."/>
            <person name="Murat C."/>
            <person name="Riley R."/>
            <person name="Ohm R."/>
            <person name="Sun H."/>
            <person name="Tunlid A."/>
            <person name="Henrissat B."/>
            <person name="Grigoriev I.V."/>
            <person name="Hibbett D.S."/>
            <person name="Martin F."/>
        </authorList>
    </citation>
    <scope>NUCLEOTIDE SEQUENCE [LARGE SCALE GENOMIC DNA]</scope>
    <source>
        <strain evidence="2">LaAM-08-1</strain>
    </source>
</reference>
<reference evidence="1 2" key="1">
    <citation type="submission" date="2014-04" db="EMBL/GenBank/DDBJ databases">
        <authorList>
            <consortium name="DOE Joint Genome Institute"/>
            <person name="Kuo A."/>
            <person name="Kohler A."/>
            <person name="Nagy L.G."/>
            <person name="Floudas D."/>
            <person name="Copeland A."/>
            <person name="Barry K.W."/>
            <person name="Cichocki N."/>
            <person name="Veneault-Fourrey C."/>
            <person name="LaButti K."/>
            <person name="Lindquist E.A."/>
            <person name="Lipzen A."/>
            <person name="Lundell T."/>
            <person name="Morin E."/>
            <person name="Murat C."/>
            <person name="Sun H."/>
            <person name="Tunlid A."/>
            <person name="Henrissat B."/>
            <person name="Grigoriev I.V."/>
            <person name="Hibbett D.S."/>
            <person name="Martin F."/>
            <person name="Nordberg H.P."/>
            <person name="Cantor M.N."/>
            <person name="Hua S.X."/>
        </authorList>
    </citation>
    <scope>NUCLEOTIDE SEQUENCE [LARGE SCALE GENOMIC DNA]</scope>
    <source>
        <strain evidence="1 2">LaAM-08-1</strain>
    </source>
</reference>